<sequence length="74" mass="8473">MVEIRFDKEKCIGALRCGECLRRCPQAVFRSYPENRRRGEICDEWYLAPTYQVLCTGCGICIEHCKPGALSLIC</sequence>
<name>A0A7C0X0A6_9EURY</name>
<accession>A0A7C0X0A6</accession>
<gene>
    <name evidence="2" type="ORF">ENG09_01160</name>
    <name evidence="3" type="ORF">ENI32_04020</name>
</gene>
<feature type="domain" description="4Fe-4S ferredoxin-type" evidence="1">
    <location>
        <begin position="2"/>
        <end position="34"/>
    </location>
</feature>
<evidence type="ECO:0000313" key="2">
    <source>
        <dbReference type="EMBL" id="HDM35850.1"/>
    </source>
</evidence>
<reference evidence="2" key="1">
    <citation type="journal article" date="2020" name="mSystems">
        <title>Genome- and Community-Level Interaction Insights into Carbon Utilization and Element Cycling Functions of Hydrothermarchaeota in Hydrothermal Sediment.</title>
        <authorList>
            <person name="Zhou Z."/>
            <person name="Liu Y."/>
            <person name="Xu W."/>
            <person name="Pan J."/>
            <person name="Luo Z.H."/>
            <person name="Li M."/>
        </authorList>
    </citation>
    <scope>NUCLEOTIDE SEQUENCE [LARGE SCALE GENOMIC DNA]</scope>
    <source>
        <strain evidence="2">HyVt-185</strain>
        <strain evidence="3">HyVt-386</strain>
    </source>
</reference>
<dbReference type="AlphaFoldDB" id="A0A7C0X0A6"/>
<evidence type="ECO:0000313" key="3">
    <source>
        <dbReference type="EMBL" id="HEC57035.1"/>
    </source>
</evidence>
<dbReference type="InterPro" id="IPR017896">
    <property type="entry name" value="4Fe4S_Fe-S-bd"/>
</dbReference>
<protein>
    <recommendedName>
        <fullName evidence="1">4Fe-4S ferredoxin-type domain-containing protein</fullName>
    </recommendedName>
</protein>
<proteinExistence type="predicted"/>
<dbReference type="Proteomes" id="UP000885863">
    <property type="component" value="Unassembled WGS sequence"/>
</dbReference>
<comment type="caution">
    <text evidence="2">The sequence shown here is derived from an EMBL/GenBank/DDBJ whole genome shotgun (WGS) entry which is preliminary data.</text>
</comment>
<dbReference type="EMBL" id="DQZR01000045">
    <property type="protein sequence ID" value="HDM35850.1"/>
    <property type="molecule type" value="Genomic_DNA"/>
</dbReference>
<dbReference type="Proteomes" id="UP000885936">
    <property type="component" value="Unassembled WGS sequence"/>
</dbReference>
<dbReference type="SUPFAM" id="SSF54862">
    <property type="entry name" value="4Fe-4S ferredoxins"/>
    <property type="match status" value="1"/>
</dbReference>
<organism evidence="2">
    <name type="scientific">Candidatus Syntropharchaeum butanivorans</name>
    <dbReference type="NCBI Taxonomy" id="1839936"/>
    <lineage>
        <taxon>Archaea</taxon>
        <taxon>Methanobacteriati</taxon>
        <taxon>Methanobacteriota</taxon>
        <taxon>Stenosarchaea group</taxon>
        <taxon>Methanomicrobia</taxon>
        <taxon>Methanosarcinales</taxon>
        <taxon>ANME-2 cluster</taxon>
        <taxon>Candidatus Syntropharchaeum</taxon>
    </lineage>
</organism>
<dbReference type="Gene3D" id="3.30.70.20">
    <property type="match status" value="1"/>
</dbReference>
<dbReference type="EMBL" id="DRIE01000070">
    <property type="protein sequence ID" value="HEC57035.1"/>
    <property type="molecule type" value="Genomic_DNA"/>
</dbReference>
<evidence type="ECO:0000259" key="1">
    <source>
        <dbReference type="PROSITE" id="PS51379"/>
    </source>
</evidence>
<feature type="domain" description="4Fe-4S ferredoxin-type" evidence="1">
    <location>
        <begin position="45"/>
        <end position="74"/>
    </location>
</feature>
<dbReference type="PROSITE" id="PS51379">
    <property type="entry name" value="4FE4S_FER_2"/>
    <property type="match status" value="2"/>
</dbReference>